<evidence type="ECO:0000259" key="3">
    <source>
        <dbReference type="PROSITE" id="PS50977"/>
    </source>
</evidence>
<evidence type="ECO:0000313" key="4">
    <source>
        <dbReference type="EMBL" id="ARE86545.1"/>
    </source>
</evidence>
<dbReference type="InterPro" id="IPR001647">
    <property type="entry name" value="HTH_TetR"/>
</dbReference>
<evidence type="ECO:0000313" key="5">
    <source>
        <dbReference type="Proteomes" id="UP000192478"/>
    </source>
</evidence>
<dbReference type="Proteomes" id="UP000192478">
    <property type="component" value="Chromosome"/>
</dbReference>
<dbReference type="PROSITE" id="PS50977">
    <property type="entry name" value="HTH_TETR_2"/>
    <property type="match status" value="1"/>
</dbReference>
<accession>A0AAC9RJD2</accession>
<dbReference type="Gene3D" id="1.10.357.10">
    <property type="entry name" value="Tetracycline Repressor, domain 2"/>
    <property type="match status" value="1"/>
</dbReference>
<dbReference type="EMBL" id="CP020559">
    <property type="protein sequence ID" value="ARE86545.1"/>
    <property type="molecule type" value="Genomic_DNA"/>
</dbReference>
<dbReference type="Pfam" id="PF00440">
    <property type="entry name" value="TetR_N"/>
    <property type="match status" value="1"/>
</dbReference>
<reference evidence="4 5" key="1">
    <citation type="submission" date="2017-03" db="EMBL/GenBank/DDBJ databases">
        <title>Complete sequence of Clostridium formicaceticum DSM 92.</title>
        <authorList>
            <person name="Poehlein A."/>
            <person name="Karl M."/>
            <person name="Bengelsdorf F.R."/>
            <person name="Duerre P."/>
            <person name="Daniel R."/>
        </authorList>
    </citation>
    <scope>NUCLEOTIDE SEQUENCE [LARGE SCALE GENOMIC DNA]</scope>
    <source>
        <strain evidence="4 5">DSM 92</strain>
    </source>
</reference>
<organism evidence="4 5">
    <name type="scientific">Clostridium formicaceticum</name>
    <dbReference type="NCBI Taxonomy" id="1497"/>
    <lineage>
        <taxon>Bacteria</taxon>
        <taxon>Bacillati</taxon>
        <taxon>Bacillota</taxon>
        <taxon>Clostridia</taxon>
        <taxon>Eubacteriales</taxon>
        <taxon>Clostridiaceae</taxon>
        <taxon>Clostridium</taxon>
    </lineage>
</organism>
<dbReference type="RefSeq" id="WP_236905060.1">
    <property type="nucleotide sequence ID" value="NZ_CP017603.1"/>
</dbReference>
<evidence type="ECO:0000256" key="2">
    <source>
        <dbReference type="PROSITE-ProRule" id="PRU00335"/>
    </source>
</evidence>
<sequence>MMDKKEIQKRRIMSYFIEATNKIIEEEGIEAITVRKVADLAGYNSATMYNYFENLDHLIFFTSMKYLKEYAVALPEYLRGAEDSLDKYLRIWKCFCTHSYGNPKIYQLIFFEKFCDSLKDSIREYYNIFPEELGEQPEELLPMLLKQNIPERNLPLLKTCAKDGFLQDEYLDEVNEMTLVIYQGMFTRVLKNQVDYSVDEAVDRTLLYIKKTIEAYEGPIK</sequence>
<name>A0AAC9RJD2_9CLOT</name>
<proteinExistence type="predicted"/>
<protein>
    <submittedName>
        <fullName evidence="4">Transcriptional regulator BetI</fullName>
    </submittedName>
</protein>
<dbReference type="GO" id="GO:0003677">
    <property type="term" value="F:DNA binding"/>
    <property type="evidence" value="ECO:0007669"/>
    <property type="project" value="UniProtKB-UniRule"/>
</dbReference>
<feature type="DNA-binding region" description="H-T-H motif" evidence="2">
    <location>
        <begin position="33"/>
        <end position="52"/>
    </location>
</feature>
<dbReference type="AlphaFoldDB" id="A0AAC9RJD2"/>
<evidence type="ECO:0000256" key="1">
    <source>
        <dbReference type="ARBA" id="ARBA00023125"/>
    </source>
</evidence>
<dbReference type="InterPro" id="IPR009057">
    <property type="entry name" value="Homeodomain-like_sf"/>
</dbReference>
<feature type="domain" description="HTH tetR-type" evidence="3">
    <location>
        <begin position="10"/>
        <end position="70"/>
    </location>
</feature>
<keyword evidence="1 2" id="KW-0238">DNA-binding</keyword>
<dbReference type="SUPFAM" id="SSF46689">
    <property type="entry name" value="Homeodomain-like"/>
    <property type="match status" value="1"/>
</dbReference>
<gene>
    <name evidence="4" type="ORF">CLFO_08690</name>
</gene>